<protein>
    <submittedName>
        <fullName evidence="1">Uncharacterized protein</fullName>
    </submittedName>
</protein>
<dbReference type="Proteomes" id="UP001157502">
    <property type="component" value="Chromosome 11"/>
</dbReference>
<organism evidence="1 2">
    <name type="scientific">Dallia pectoralis</name>
    <name type="common">Alaska blackfish</name>
    <dbReference type="NCBI Taxonomy" id="75939"/>
    <lineage>
        <taxon>Eukaryota</taxon>
        <taxon>Metazoa</taxon>
        <taxon>Chordata</taxon>
        <taxon>Craniata</taxon>
        <taxon>Vertebrata</taxon>
        <taxon>Euteleostomi</taxon>
        <taxon>Actinopterygii</taxon>
        <taxon>Neopterygii</taxon>
        <taxon>Teleostei</taxon>
        <taxon>Protacanthopterygii</taxon>
        <taxon>Esociformes</taxon>
        <taxon>Umbridae</taxon>
        <taxon>Dallia</taxon>
    </lineage>
</organism>
<evidence type="ECO:0000313" key="2">
    <source>
        <dbReference type="Proteomes" id="UP001157502"/>
    </source>
</evidence>
<proteinExistence type="predicted"/>
<name>A0ACC2GLF1_DALPE</name>
<comment type="caution">
    <text evidence="1">The sequence shown here is derived from an EMBL/GenBank/DDBJ whole genome shotgun (WGS) entry which is preliminary data.</text>
</comment>
<evidence type="ECO:0000313" key="1">
    <source>
        <dbReference type="EMBL" id="KAJ8004442.1"/>
    </source>
</evidence>
<reference evidence="1" key="1">
    <citation type="submission" date="2021-05" db="EMBL/GenBank/DDBJ databases">
        <authorList>
            <person name="Pan Q."/>
            <person name="Jouanno E."/>
            <person name="Zahm M."/>
            <person name="Klopp C."/>
            <person name="Cabau C."/>
            <person name="Louis A."/>
            <person name="Berthelot C."/>
            <person name="Parey E."/>
            <person name="Roest Crollius H."/>
            <person name="Montfort J."/>
            <person name="Robinson-Rechavi M."/>
            <person name="Bouchez O."/>
            <person name="Lampietro C."/>
            <person name="Lopez Roques C."/>
            <person name="Donnadieu C."/>
            <person name="Postlethwait J."/>
            <person name="Bobe J."/>
            <person name="Dillon D."/>
            <person name="Chandos A."/>
            <person name="von Hippel F."/>
            <person name="Guiguen Y."/>
        </authorList>
    </citation>
    <scope>NUCLEOTIDE SEQUENCE</scope>
    <source>
        <strain evidence="1">YG-Jan2019</strain>
    </source>
</reference>
<dbReference type="EMBL" id="CM055738">
    <property type="protein sequence ID" value="KAJ8004442.1"/>
    <property type="molecule type" value="Genomic_DNA"/>
</dbReference>
<accession>A0ACC2GLF1</accession>
<sequence length="159" mass="17452">MQRENKPSLLPSFHTEIKQESLDPDCDISGAQCSLVDSEMISVKLEDCSQTLGLNIIKYEEEEEEIGVIIKDEEEEEEKEEKIAGSTNQDVVAEVDTIPSSEGTGCPLTNTPIGSHHSCVSVQALRCQVLWSSGCLVLSRAVLRFLHTSCPDVQETDAT</sequence>
<gene>
    <name evidence="1" type="ORF">DPEC_G00135750</name>
</gene>
<keyword evidence="2" id="KW-1185">Reference proteome</keyword>